<organism evidence="1 2">
    <name type="scientific">Paraburkholderia azotifigens</name>
    <dbReference type="NCBI Taxonomy" id="2057004"/>
    <lineage>
        <taxon>Bacteria</taxon>
        <taxon>Pseudomonadati</taxon>
        <taxon>Pseudomonadota</taxon>
        <taxon>Betaproteobacteria</taxon>
        <taxon>Burkholderiales</taxon>
        <taxon>Burkholderiaceae</taxon>
        <taxon>Paraburkholderia</taxon>
    </lineage>
</organism>
<dbReference type="SUPFAM" id="SSF46785">
    <property type="entry name" value="Winged helix' DNA-binding domain"/>
    <property type="match status" value="1"/>
</dbReference>
<dbReference type="InterPro" id="IPR036390">
    <property type="entry name" value="WH_DNA-bd_sf"/>
</dbReference>
<keyword evidence="2" id="KW-1185">Reference proteome</keyword>
<evidence type="ECO:0000313" key="1">
    <source>
        <dbReference type="EMBL" id="MEM5341388.1"/>
    </source>
</evidence>
<accession>A0ABU9R3E1</accession>
<dbReference type="Proteomes" id="UP001481677">
    <property type="component" value="Unassembled WGS sequence"/>
</dbReference>
<sequence>MMNRQEEWQLIRREGVRHAAYEMAESGLFAGWEAITLALGSRFDLADVHAVTDNRFCRCDLDERCMRSRGGAALRSPAGSTGSTFPPPVGACGTESLATICSAHAASSSGRGKASTEWSRPRTAERIGELMANGGKWTVTELAQKLGIRKQNVWMAMTAMQVEGIVHIAGKVACPGGRRWARVFASGPAVDDEAESRTEAALWWPWADPVVVAAIDAMVRCR</sequence>
<dbReference type="EMBL" id="JAZHGA010000011">
    <property type="protein sequence ID" value="MEM5341388.1"/>
    <property type="molecule type" value="Genomic_DNA"/>
</dbReference>
<proteinExistence type="predicted"/>
<reference evidence="1 2" key="1">
    <citation type="submission" date="2024-01" db="EMBL/GenBank/DDBJ databases">
        <title>The diversity of rhizobia nodulating Mimosa spp. in eleven states of Brazil covering several biomes is determined by host plant, location, and edaphic factors.</title>
        <authorList>
            <person name="Rouws L."/>
            <person name="Barauna A."/>
            <person name="Beukes C."/>
            <person name="De Faria S.M."/>
            <person name="Gross E."/>
            <person name="Dos Reis Junior F.B."/>
            <person name="Simon M."/>
            <person name="Maluk M."/>
            <person name="Odee D.W."/>
            <person name="Kenicer G."/>
            <person name="Young J.P.W."/>
            <person name="Reis V.M."/>
            <person name="Zilli J."/>
            <person name="James E.K."/>
        </authorList>
    </citation>
    <scope>NUCLEOTIDE SEQUENCE [LARGE SCALE GENOMIC DNA]</scope>
    <source>
        <strain evidence="1 2">JPY530</strain>
    </source>
</reference>
<evidence type="ECO:0000313" key="2">
    <source>
        <dbReference type="Proteomes" id="UP001481677"/>
    </source>
</evidence>
<protein>
    <recommendedName>
        <fullName evidence="3">MarR family transcriptional regulator</fullName>
    </recommendedName>
</protein>
<dbReference type="RefSeq" id="WP_342958960.1">
    <property type="nucleotide sequence ID" value="NZ_JAZHFZ010000010.1"/>
</dbReference>
<comment type="caution">
    <text evidence="1">The sequence shown here is derived from an EMBL/GenBank/DDBJ whole genome shotgun (WGS) entry which is preliminary data.</text>
</comment>
<evidence type="ECO:0008006" key="3">
    <source>
        <dbReference type="Google" id="ProtNLM"/>
    </source>
</evidence>
<gene>
    <name evidence="1" type="ORF">V4C56_17400</name>
</gene>
<name>A0ABU9R3E1_9BURK</name>